<evidence type="ECO:0000259" key="6">
    <source>
        <dbReference type="Pfam" id="PF00171"/>
    </source>
</evidence>
<evidence type="ECO:0000256" key="1">
    <source>
        <dbReference type="ARBA" id="ARBA00009986"/>
    </source>
</evidence>
<comment type="caution">
    <text evidence="7">The sequence shown here is derived from an EMBL/GenBank/DDBJ whole genome shotgun (WGS) entry which is preliminary data.</text>
</comment>
<evidence type="ECO:0000256" key="2">
    <source>
        <dbReference type="ARBA" id="ARBA00023002"/>
    </source>
</evidence>
<evidence type="ECO:0000313" key="8">
    <source>
        <dbReference type="Proteomes" id="UP000789739"/>
    </source>
</evidence>
<feature type="active site" evidence="3">
    <location>
        <position position="442"/>
    </location>
</feature>
<dbReference type="InterPro" id="IPR016161">
    <property type="entry name" value="Ald_DH/histidinol_DH"/>
</dbReference>
<dbReference type="InterPro" id="IPR015590">
    <property type="entry name" value="Aldehyde_DH_dom"/>
</dbReference>
<dbReference type="PROSITE" id="PS00070">
    <property type="entry name" value="ALDEHYDE_DEHYDR_CYS"/>
    <property type="match status" value="1"/>
</dbReference>
<dbReference type="OrthoDB" id="310895at2759"/>
<sequence>MPLLSMLPAELLLDIILAFEGDTVDKLLQIGHINQYLRNLLLDRAIFWKRIDLTRHKDKAPDTLVHISKILPCESLKQAVSAIILDGTEVKDFNVEIFLPKFPNLRFLSIRECHKLVLEDLHEVFEGWKKKNVTFPNLNEIDATGTNGNSYPRYDDHAVQRGTYKSKSSTTKNRSNVMVNTTETIQLPTGKSVQISTGLFINNEFVEAIDGKRFGTINPATGKQITTVAEASAKDVDLAVNVAIHAFESVWKGVTSEKRGRLLYKLAELMRRDLEIIAAIEALDNGKAFEIAKKMDVPEAIGTFEYFAGFAEKLNGEVFDTPNDRLIYTRREPIGVVGAITPFNFPIVMVAWKLGPALITGNVVILKVAEQTPLSALYLAGLIKEAGFPPGVVNILTGWEEAGKAIASHMKIEKVAFTGSTEAGRSVLKAASESNLKKVTLELGGKSPNIIFADAELEKAVEWSHNGIFFNHGQCCCAGSRVYVEESIYEKFVEKFKEHAGKIKIGDPFKADTYQGPQVSQEQFDSIMSYIEAGKSEGATLVMGGNRHGDQGYYIEPTIFTNVDESMKIMKEEIFGPVVAIDKFKTVDEIIERAHLTHYGLAAAVFTKDISKAFSIANKLKAGTVWVNCYNVFSHSVPFGGYKESGLGREGGKYALDNFTEIKTVCVNMGAKL</sequence>
<gene>
    <name evidence="7" type="ORF">PBRASI_LOCUS3716</name>
</gene>
<dbReference type="FunFam" id="3.40.605.10:FF:000050">
    <property type="entry name" value="Aldehyde dehydrogenase, mitochondrial"/>
    <property type="match status" value="1"/>
</dbReference>
<dbReference type="InterPro" id="IPR029510">
    <property type="entry name" value="Ald_DH_CS_GLU"/>
</dbReference>
<feature type="signal peptide" evidence="5">
    <location>
        <begin position="1"/>
        <end position="18"/>
    </location>
</feature>
<dbReference type="AlphaFoldDB" id="A0A9N9FBQ7"/>
<reference evidence="7" key="1">
    <citation type="submission" date="2021-06" db="EMBL/GenBank/DDBJ databases">
        <authorList>
            <person name="Kallberg Y."/>
            <person name="Tangrot J."/>
            <person name="Rosling A."/>
        </authorList>
    </citation>
    <scope>NUCLEOTIDE SEQUENCE</scope>
    <source>
        <strain evidence="7">BR232B</strain>
    </source>
</reference>
<keyword evidence="5" id="KW-0732">Signal</keyword>
<dbReference type="FunFam" id="3.40.309.10:FF:000001">
    <property type="entry name" value="Mitochondrial aldehyde dehydrogenase 2"/>
    <property type="match status" value="1"/>
</dbReference>
<name>A0A9N9FBQ7_9GLOM</name>
<comment type="similarity">
    <text evidence="1 4">Belongs to the aldehyde dehydrogenase family.</text>
</comment>
<keyword evidence="2 4" id="KW-0560">Oxidoreductase</keyword>
<organism evidence="7 8">
    <name type="scientific">Paraglomus brasilianum</name>
    <dbReference type="NCBI Taxonomy" id="144538"/>
    <lineage>
        <taxon>Eukaryota</taxon>
        <taxon>Fungi</taxon>
        <taxon>Fungi incertae sedis</taxon>
        <taxon>Mucoromycota</taxon>
        <taxon>Glomeromycotina</taxon>
        <taxon>Glomeromycetes</taxon>
        <taxon>Paraglomerales</taxon>
        <taxon>Paraglomeraceae</taxon>
        <taxon>Paraglomus</taxon>
    </lineage>
</organism>
<dbReference type="InterPro" id="IPR016160">
    <property type="entry name" value="Ald_DH_CS_CYS"/>
</dbReference>
<dbReference type="Gene3D" id="3.40.309.10">
    <property type="entry name" value="Aldehyde Dehydrogenase, Chain A, domain 2"/>
    <property type="match status" value="1"/>
</dbReference>
<keyword evidence="8" id="KW-1185">Reference proteome</keyword>
<dbReference type="Proteomes" id="UP000789739">
    <property type="component" value="Unassembled WGS sequence"/>
</dbReference>
<dbReference type="InterPro" id="IPR016162">
    <property type="entry name" value="Ald_DH_N"/>
</dbReference>
<dbReference type="InterPro" id="IPR016163">
    <property type="entry name" value="Ald_DH_C"/>
</dbReference>
<dbReference type="GO" id="GO:0019413">
    <property type="term" value="P:acetate biosynthetic process"/>
    <property type="evidence" value="ECO:0007669"/>
    <property type="project" value="UniProtKB-ARBA"/>
</dbReference>
<feature type="chain" id="PRO_5040163594" evidence="5">
    <location>
        <begin position="19"/>
        <end position="673"/>
    </location>
</feature>
<dbReference type="GO" id="GO:0004030">
    <property type="term" value="F:aldehyde dehydrogenase [NAD(P)+] activity"/>
    <property type="evidence" value="ECO:0007669"/>
    <property type="project" value="UniProtKB-ARBA"/>
</dbReference>
<evidence type="ECO:0000256" key="3">
    <source>
        <dbReference type="PROSITE-ProRule" id="PRU10007"/>
    </source>
</evidence>
<dbReference type="FunFam" id="3.40.605.10:FF:000026">
    <property type="entry name" value="Aldehyde dehydrogenase, putative"/>
    <property type="match status" value="1"/>
</dbReference>
<dbReference type="EMBL" id="CAJVPI010000347">
    <property type="protein sequence ID" value="CAG8522806.1"/>
    <property type="molecule type" value="Genomic_DNA"/>
</dbReference>
<feature type="domain" description="Aldehyde dehydrogenase" evidence="6">
    <location>
        <begin position="208"/>
        <end position="665"/>
    </location>
</feature>
<dbReference type="PROSITE" id="PS00687">
    <property type="entry name" value="ALDEHYDE_DEHYDR_GLU"/>
    <property type="match status" value="1"/>
</dbReference>
<accession>A0A9N9FBQ7</accession>
<evidence type="ECO:0000256" key="4">
    <source>
        <dbReference type="RuleBase" id="RU003345"/>
    </source>
</evidence>
<protein>
    <submittedName>
        <fullName evidence="7">5526_t:CDS:1</fullName>
    </submittedName>
</protein>
<dbReference type="CDD" id="cd07091">
    <property type="entry name" value="ALDH_F1-2_Ald2-like"/>
    <property type="match status" value="1"/>
</dbReference>
<dbReference type="Pfam" id="PF00171">
    <property type="entry name" value="Aldedh"/>
    <property type="match status" value="1"/>
</dbReference>
<evidence type="ECO:0000313" key="7">
    <source>
        <dbReference type="EMBL" id="CAG8522806.1"/>
    </source>
</evidence>
<proteinExistence type="inferred from homology"/>
<dbReference type="PANTHER" id="PTHR11699">
    <property type="entry name" value="ALDEHYDE DEHYDROGENASE-RELATED"/>
    <property type="match status" value="1"/>
</dbReference>
<evidence type="ECO:0000256" key="5">
    <source>
        <dbReference type="SAM" id="SignalP"/>
    </source>
</evidence>
<dbReference type="SUPFAM" id="SSF53720">
    <property type="entry name" value="ALDH-like"/>
    <property type="match status" value="1"/>
</dbReference>
<dbReference type="Gene3D" id="3.40.605.10">
    <property type="entry name" value="Aldehyde Dehydrogenase, Chain A, domain 1"/>
    <property type="match status" value="1"/>
</dbReference>